<dbReference type="Proteomes" id="UP001596435">
    <property type="component" value="Unassembled WGS sequence"/>
</dbReference>
<feature type="region of interest" description="Disordered" evidence="1">
    <location>
        <begin position="376"/>
        <end position="395"/>
    </location>
</feature>
<gene>
    <name evidence="2" type="ORF">ACFQMG_33845</name>
</gene>
<evidence type="ECO:0000256" key="1">
    <source>
        <dbReference type="SAM" id="MobiDB-lite"/>
    </source>
</evidence>
<comment type="caution">
    <text evidence="2">The sequence shown here is derived from an EMBL/GenBank/DDBJ whole genome shotgun (WGS) entry which is preliminary data.</text>
</comment>
<reference evidence="3" key="1">
    <citation type="journal article" date="2019" name="Int. J. Syst. Evol. Microbiol.">
        <title>The Global Catalogue of Microorganisms (GCM) 10K type strain sequencing project: providing services to taxonomists for standard genome sequencing and annotation.</title>
        <authorList>
            <consortium name="The Broad Institute Genomics Platform"/>
            <consortium name="The Broad Institute Genome Sequencing Center for Infectious Disease"/>
            <person name="Wu L."/>
            <person name="Ma J."/>
        </authorList>
    </citation>
    <scope>NUCLEOTIDE SEQUENCE [LARGE SCALE GENOMIC DNA]</scope>
    <source>
        <strain evidence="3">CGMCC 1.12859</strain>
    </source>
</reference>
<feature type="compositionally biased region" description="Low complexity" evidence="1">
    <location>
        <begin position="445"/>
        <end position="455"/>
    </location>
</feature>
<protein>
    <submittedName>
        <fullName evidence="2">Uncharacterized protein</fullName>
    </submittedName>
</protein>
<sequence>MTTQLSKAWQLFESGDPQGSMRALRFAADELASAEIAPLVAGLAEGAGFTDLSEASTALVARPGSAYRLHRFGYACVERGIPALAVPALREALRLAVAPPAPAAPERTGLFRRKTRRQQPDPEITPRRVLLELVTSLEREERHEEALAVLREHDAVLGDWPDRYLTVYNALMSGRIELAREVFDALSAPEGVWVEPGRRVGRMLERAAALPPTGDRDLRGWHHVLTGGVLTTLAPQGFDQGMTGRWAYLQDDFGSCRHGLERLRTVLAATGRKPASVGLLPDRGSRALGLAAARLLGVPAAPYEQGTADEQGAADVLVVAYDLNACDPALVAALTIRAAGDLLFEHATCWTDPPGASADVCTLLVQTVVAPWEPGLQFTEDGGVEQSEPDERSAEELAEAILAADPAPQESDGQTPADPDGTLAAFAARAAAGTWASSPRDRVRSSGPVRSSRFA</sequence>
<accession>A0ABW2G710</accession>
<keyword evidence="3" id="KW-1185">Reference proteome</keyword>
<dbReference type="RefSeq" id="WP_380232809.1">
    <property type="nucleotide sequence ID" value="NZ_JBHSVH010000002.1"/>
</dbReference>
<feature type="region of interest" description="Disordered" evidence="1">
    <location>
        <begin position="402"/>
        <end position="455"/>
    </location>
</feature>
<proteinExistence type="predicted"/>
<name>A0ABW2G710_9ACTN</name>
<dbReference type="EMBL" id="JBHTAJ010000107">
    <property type="protein sequence ID" value="MFC7184545.1"/>
    <property type="molecule type" value="Genomic_DNA"/>
</dbReference>
<evidence type="ECO:0000313" key="2">
    <source>
        <dbReference type="EMBL" id="MFC7184545.1"/>
    </source>
</evidence>
<evidence type="ECO:0000313" key="3">
    <source>
        <dbReference type="Proteomes" id="UP001596435"/>
    </source>
</evidence>
<organism evidence="2 3">
    <name type="scientific">Kitasatospora paranensis</name>
    <dbReference type="NCBI Taxonomy" id="258053"/>
    <lineage>
        <taxon>Bacteria</taxon>
        <taxon>Bacillati</taxon>
        <taxon>Actinomycetota</taxon>
        <taxon>Actinomycetes</taxon>
        <taxon>Kitasatosporales</taxon>
        <taxon>Streptomycetaceae</taxon>
        <taxon>Kitasatospora</taxon>
    </lineage>
</organism>
<feature type="compositionally biased region" description="Low complexity" evidence="1">
    <location>
        <begin position="424"/>
        <end position="438"/>
    </location>
</feature>